<keyword evidence="2" id="KW-1185">Reference proteome</keyword>
<evidence type="ECO:0000313" key="1">
    <source>
        <dbReference type="EMBL" id="GER85398.1"/>
    </source>
</evidence>
<comment type="caution">
    <text evidence="1">The sequence shown here is derived from an EMBL/GenBank/DDBJ whole genome shotgun (WGS) entry which is preliminary data.</text>
</comment>
<name>A0A5J4K9Z6_9CHLR</name>
<protein>
    <submittedName>
        <fullName evidence="1">Uncharacterized protein</fullName>
    </submittedName>
</protein>
<proteinExistence type="predicted"/>
<sequence>MESAGPGSEASRELSARAGKRGTPCLIINISTERWERQWPRLQQSAANPLPPQLPIPLHLAWPHLP</sequence>
<organism evidence="1 2">
    <name type="scientific">Thermogemmatispora aurantia</name>
    <dbReference type="NCBI Taxonomy" id="2045279"/>
    <lineage>
        <taxon>Bacteria</taxon>
        <taxon>Bacillati</taxon>
        <taxon>Chloroflexota</taxon>
        <taxon>Ktedonobacteria</taxon>
        <taxon>Thermogemmatisporales</taxon>
        <taxon>Thermogemmatisporaceae</taxon>
        <taxon>Thermogemmatispora</taxon>
    </lineage>
</organism>
<accession>A0A5J4K9Z6</accession>
<gene>
    <name evidence="1" type="ORF">KTAU_40330</name>
</gene>
<evidence type="ECO:0000313" key="2">
    <source>
        <dbReference type="Proteomes" id="UP000334820"/>
    </source>
</evidence>
<reference evidence="1 2" key="1">
    <citation type="journal article" date="2019" name="Int. J. Syst. Evol. Microbiol.">
        <title>Thermogemmatispora aurantia sp. nov. and Thermogemmatispora argillosa sp. nov., within the class Ktedonobacteria, and emended description of the genus Thermogemmatispora.</title>
        <authorList>
            <person name="Zheng Y."/>
            <person name="Wang C.M."/>
            <person name="Sakai Y."/>
            <person name="Abe K."/>
            <person name="Yokota A."/>
            <person name="Yabe S."/>
        </authorList>
    </citation>
    <scope>NUCLEOTIDE SEQUENCE [LARGE SCALE GENOMIC DNA]</scope>
    <source>
        <strain evidence="1 2">A1-2</strain>
    </source>
</reference>
<dbReference type="EMBL" id="BKZV01000007">
    <property type="protein sequence ID" value="GER85398.1"/>
    <property type="molecule type" value="Genomic_DNA"/>
</dbReference>
<dbReference type="AlphaFoldDB" id="A0A5J4K9Z6"/>
<dbReference type="Proteomes" id="UP000334820">
    <property type="component" value="Unassembled WGS sequence"/>
</dbReference>